<organism evidence="2 3">
    <name type="scientific">Sphaerosporella brunnea</name>
    <dbReference type="NCBI Taxonomy" id="1250544"/>
    <lineage>
        <taxon>Eukaryota</taxon>
        <taxon>Fungi</taxon>
        <taxon>Dikarya</taxon>
        <taxon>Ascomycota</taxon>
        <taxon>Pezizomycotina</taxon>
        <taxon>Pezizomycetes</taxon>
        <taxon>Pezizales</taxon>
        <taxon>Pyronemataceae</taxon>
        <taxon>Sphaerosporella</taxon>
    </lineage>
</organism>
<keyword evidence="3" id="KW-1185">Reference proteome</keyword>
<reference evidence="2 3" key="1">
    <citation type="submission" date="2019-09" db="EMBL/GenBank/DDBJ databases">
        <title>Draft genome of the ectomycorrhizal ascomycete Sphaerosporella brunnea.</title>
        <authorList>
            <consortium name="DOE Joint Genome Institute"/>
            <person name="Benucci G.M."/>
            <person name="Marozzi G."/>
            <person name="Antonielli L."/>
            <person name="Sanchez S."/>
            <person name="Marco P."/>
            <person name="Wang X."/>
            <person name="Falini L.B."/>
            <person name="Barry K."/>
            <person name="Haridas S."/>
            <person name="Lipzen A."/>
            <person name="Labutti K."/>
            <person name="Grigoriev I.V."/>
            <person name="Murat C."/>
            <person name="Martin F."/>
            <person name="Albertini E."/>
            <person name="Donnini D."/>
            <person name="Bonito G."/>
        </authorList>
    </citation>
    <scope>NUCLEOTIDE SEQUENCE [LARGE SCALE GENOMIC DNA]</scope>
    <source>
        <strain evidence="2 3">Sb_GMNB300</strain>
    </source>
</reference>
<protein>
    <submittedName>
        <fullName evidence="2">Uncharacterized protein</fullName>
    </submittedName>
</protein>
<comment type="caution">
    <text evidence="2">The sequence shown here is derived from an EMBL/GenBank/DDBJ whole genome shotgun (WGS) entry which is preliminary data.</text>
</comment>
<proteinExistence type="predicted"/>
<gene>
    <name evidence="2" type="ORF">FN846DRAFT_886623</name>
</gene>
<feature type="region of interest" description="Disordered" evidence="1">
    <location>
        <begin position="41"/>
        <end position="72"/>
    </location>
</feature>
<dbReference type="Proteomes" id="UP000326924">
    <property type="component" value="Unassembled WGS sequence"/>
</dbReference>
<dbReference type="OrthoDB" id="194358at2759"/>
<dbReference type="AlphaFoldDB" id="A0A5J5F8Z8"/>
<dbReference type="InParanoid" id="A0A5J5F8Z8"/>
<evidence type="ECO:0000313" key="3">
    <source>
        <dbReference type="Proteomes" id="UP000326924"/>
    </source>
</evidence>
<accession>A0A5J5F8Z8</accession>
<sequence length="163" mass="17786">MTAMRAWVRRGLIVEPTAKRVLDGYEMDWLARQIATDHHFWTSSSEESSTDDEVKDEVKDGPGTAGHGNGGYLIPESPVSWPMALHGEWATGSEVHGGKAQKAMKIRQRLGYLIRRTGPASTPAISVASAISTVMDKFSIVPLESPSDEYIGVLNHTAPSLLR</sequence>
<evidence type="ECO:0000256" key="1">
    <source>
        <dbReference type="SAM" id="MobiDB-lite"/>
    </source>
</evidence>
<evidence type="ECO:0000313" key="2">
    <source>
        <dbReference type="EMBL" id="KAA8913380.1"/>
    </source>
</evidence>
<name>A0A5J5F8Z8_9PEZI</name>
<dbReference type="EMBL" id="VXIS01000015">
    <property type="protein sequence ID" value="KAA8913380.1"/>
    <property type="molecule type" value="Genomic_DNA"/>
</dbReference>